<dbReference type="InterPro" id="IPR026444">
    <property type="entry name" value="Secre_tail"/>
</dbReference>
<reference evidence="4 5" key="1">
    <citation type="submission" date="2016-02" db="EMBL/GenBank/DDBJ databases">
        <authorList>
            <person name="Wen L."/>
            <person name="He K."/>
            <person name="Yang H."/>
        </authorList>
    </citation>
    <scope>NUCLEOTIDE SEQUENCE [LARGE SCALE GENOMIC DNA]</scope>
    <source>
        <strain evidence="4 5">CZ1127</strain>
    </source>
</reference>
<evidence type="ECO:0000313" key="5">
    <source>
        <dbReference type="Proteomes" id="UP000092967"/>
    </source>
</evidence>
<gene>
    <name evidence="4" type="ORF">AXE80_03585</name>
</gene>
<feature type="domain" description="Secretion system C-terminal sorting" evidence="3">
    <location>
        <begin position="547"/>
        <end position="610"/>
    </location>
</feature>
<evidence type="ECO:0000313" key="4">
    <source>
        <dbReference type="EMBL" id="ANW95416.1"/>
    </source>
</evidence>
<dbReference type="Pfam" id="PF13306">
    <property type="entry name" value="LRR_5"/>
    <property type="match status" value="2"/>
</dbReference>
<dbReference type="InterPro" id="IPR026906">
    <property type="entry name" value="LRR_5"/>
</dbReference>
<organism evidence="4 5">
    <name type="scientific">Wenyingzhuangia fucanilytica</name>
    <dbReference type="NCBI Taxonomy" id="1790137"/>
    <lineage>
        <taxon>Bacteria</taxon>
        <taxon>Pseudomonadati</taxon>
        <taxon>Bacteroidota</taxon>
        <taxon>Flavobacteriia</taxon>
        <taxon>Flavobacteriales</taxon>
        <taxon>Flavobacteriaceae</taxon>
        <taxon>Wenyingzhuangia</taxon>
    </lineage>
</organism>
<dbReference type="Proteomes" id="UP000092967">
    <property type="component" value="Chromosome"/>
</dbReference>
<dbReference type="AlphaFoldDB" id="A0A1B1Y3R8"/>
<dbReference type="PANTHER" id="PTHR45661">
    <property type="entry name" value="SURFACE ANTIGEN"/>
    <property type="match status" value="1"/>
</dbReference>
<dbReference type="RefSeq" id="WP_068824516.1">
    <property type="nucleotide sequence ID" value="NZ_CP014224.1"/>
</dbReference>
<dbReference type="InterPro" id="IPR053139">
    <property type="entry name" value="Surface_bspA-like"/>
</dbReference>
<dbReference type="Pfam" id="PF18962">
    <property type="entry name" value="Por_Secre_tail"/>
    <property type="match status" value="1"/>
</dbReference>
<keyword evidence="1 2" id="KW-0732">Signal</keyword>
<dbReference type="EMBL" id="CP014224">
    <property type="protein sequence ID" value="ANW95416.1"/>
    <property type="molecule type" value="Genomic_DNA"/>
</dbReference>
<evidence type="ECO:0000259" key="3">
    <source>
        <dbReference type="Pfam" id="PF18962"/>
    </source>
</evidence>
<dbReference type="KEGG" id="wfu:AXE80_03585"/>
<sequence length="613" mass="64593">MKKTLQLLFALFTFTFASAQDFTVGDLAYTITDGTNVEVQGFSSTALTDVTVPATVDNGGTTYNVIAIGEDAFNTNESRGGDAANAGIVSVSLASSVVEVKKEAFFEQRNLTTINLGSVVIIGDNGFGVCDKMTNVDLSSLTTLGAYAFDKCHGFTGEFVAPSLVTIGNGAIYTSQNGGRDSFSSINIPSSVTTIGSLFLGKITSLRAVQVNWTNPADVTVNATNFFRDLDIDGGAITLYVPADTKALYEAAEPWGANSTTAGQYFNHANIVEGTLEDFYENPDPTVGDSFEVNNINYTVTSLDPAEVEVSGSTLAAVTIPETVTDSNSATTYTVTAVGSEAFKGDVVVDEIPVTANQTLTSVVLPSTVTLLKSGAFIRCQNLESINLENVVVLENQNVFFDCPKLTVANLSSATDFGKFSFHGFGDSTLTSIDISSAVNIYDSAFRTAQMPSVNIPASVVTLTGRVFMDCTALTEVQVNWGTAGEIPVITSDVFGNLTLGNITLYVPTGTLALYQAAAVWQDFNVVEGSLSAKDISSGSLDIQVSSDVITVNSSSTFTNANITIYDITGRVLANQVINGASASVNISNLATGIYIVKVTEGNAKLVKRFAKQ</sequence>
<keyword evidence="5" id="KW-1185">Reference proteome</keyword>
<dbReference type="OrthoDB" id="1824882at2"/>
<proteinExistence type="predicted"/>
<feature type="chain" id="PRO_5008532399" description="Secretion system C-terminal sorting domain-containing protein" evidence="2">
    <location>
        <begin position="20"/>
        <end position="613"/>
    </location>
</feature>
<dbReference type="NCBIfam" id="TIGR04183">
    <property type="entry name" value="Por_Secre_tail"/>
    <property type="match status" value="1"/>
</dbReference>
<evidence type="ECO:0000256" key="1">
    <source>
        <dbReference type="ARBA" id="ARBA00022729"/>
    </source>
</evidence>
<accession>A0A1B1Y3R8</accession>
<dbReference type="PANTHER" id="PTHR45661:SF3">
    <property type="entry name" value="IG-LIKE DOMAIN-CONTAINING PROTEIN"/>
    <property type="match status" value="1"/>
</dbReference>
<dbReference type="InterPro" id="IPR032675">
    <property type="entry name" value="LRR_dom_sf"/>
</dbReference>
<feature type="signal peptide" evidence="2">
    <location>
        <begin position="1"/>
        <end position="19"/>
    </location>
</feature>
<dbReference type="STRING" id="1790137.AXE80_03585"/>
<dbReference type="SUPFAM" id="SSF52058">
    <property type="entry name" value="L domain-like"/>
    <property type="match status" value="1"/>
</dbReference>
<dbReference type="Gene3D" id="3.40.50.12480">
    <property type="match status" value="2"/>
</dbReference>
<protein>
    <recommendedName>
        <fullName evidence="3">Secretion system C-terminal sorting domain-containing protein</fullName>
    </recommendedName>
</protein>
<evidence type="ECO:0000256" key="2">
    <source>
        <dbReference type="SAM" id="SignalP"/>
    </source>
</evidence>
<dbReference type="Gene3D" id="3.80.10.10">
    <property type="entry name" value="Ribonuclease Inhibitor"/>
    <property type="match status" value="2"/>
</dbReference>
<name>A0A1B1Y3R8_9FLAO</name>